<sequence length="48" mass="5289">MPPDGDEERSCRASDRRVVTTPVNRASLVTEQSLLAEHLAPDTEPPPF</sequence>
<evidence type="ECO:0000313" key="2">
    <source>
        <dbReference type="EMBL" id="EKF23756.1"/>
    </source>
</evidence>
<dbReference type="AlphaFoldDB" id="K5BG79"/>
<dbReference type="RefSeq" id="WP_005627303.1">
    <property type="nucleotide sequence ID" value="NZ_AMRA01000054.1"/>
</dbReference>
<evidence type="ECO:0000256" key="1">
    <source>
        <dbReference type="SAM" id="MobiDB-lite"/>
    </source>
</evidence>
<keyword evidence="3" id="KW-1185">Reference proteome</keyword>
<feature type="region of interest" description="Disordered" evidence="1">
    <location>
        <begin position="1"/>
        <end position="24"/>
    </location>
</feature>
<evidence type="ECO:0000313" key="3">
    <source>
        <dbReference type="Proteomes" id="UP000006265"/>
    </source>
</evidence>
<name>K5BG79_MYCHD</name>
<accession>K5BG79</accession>
<protein>
    <submittedName>
        <fullName evidence="2">Uncharacterized protein</fullName>
    </submittedName>
</protein>
<dbReference type="EMBL" id="AMRA01000054">
    <property type="protein sequence ID" value="EKF23756.1"/>
    <property type="molecule type" value="Genomic_DNA"/>
</dbReference>
<dbReference type="PATRIC" id="fig|1122247.3.peg.2043"/>
<dbReference type="Proteomes" id="UP000006265">
    <property type="component" value="Unassembled WGS sequence"/>
</dbReference>
<feature type="compositionally biased region" description="Basic and acidic residues" evidence="1">
    <location>
        <begin position="8"/>
        <end position="18"/>
    </location>
</feature>
<proteinExistence type="predicted"/>
<reference evidence="2 3" key="1">
    <citation type="journal article" date="2012" name="J. Bacteriol.">
        <title>Genome sequence of Mycobacterium hassiacum DSM 44199, a rare source of heat-stable mycobacterial proteins.</title>
        <authorList>
            <person name="Tiago I."/>
            <person name="Maranha A."/>
            <person name="Mendes V."/>
            <person name="Alarico S."/>
            <person name="Moynihan P.J."/>
            <person name="Clarke A.J."/>
            <person name="Macedo-Ribeiro S."/>
            <person name="Pereira P.J."/>
            <person name="Empadinhas N."/>
        </authorList>
    </citation>
    <scope>NUCLEOTIDE SEQUENCE [LARGE SCALE GENOMIC DNA]</scope>
    <source>
        <strain evidence="3">DSM 44199 / CIP 105218 / JCM 12690 / 3849</strain>
    </source>
</reference>
<organism evidence="2 3">
    <name type="scientific">Mycolicibacterium hassiacum (strain DSM 44199 / CIP 105218 / JCM 12690 / 3849)</name>
    <name type="common">Mycobacterium hassiacum</name>
    <dbReference type="NCBI Taxonomy" id="1122247"/>
    <lineage>
        <taxon>Bacteria</taxon>
        <taxon>Bacillati</taxon>
        <taxon>Actinomycetota</taxon>
        <taxon>Actinomycetes</taxon>
        <taxon>Mycobacteriales</taxon>
        <taxon>Mycobacteriaceae</taxon>
        <taxon>Mycolicibacterium</taxon>
    </lineage>
</organism>
<comment type="caution">
    <text evidence="2">The sequence shown here is derived from an EMBL/GenBank/DDBJ whole genome shotgun (WGS) entry which is preliminary data.</text>
</comment>
<gene>
    <name evidence="2" type="ORF">C731_2124</name>
</gene>